<evidence type="ECO:0000313" key="1">
    <source>
        <dbReference type="EMBL" id="PIA18514.1"/>
    </source>
</evidence>
<dbReference type="SUPFAM" id="SSF50249">
    <property type="entry name" value="Nucleic acid-binding proteins"/>
    <property type="match status" value="1"/>
</dbReference>
<organism evidence="1 2">
    <name type="scientific">Coemansia reversa (strain ATCC 12441 / NRRL 1564)</name>
    <dbReference type="NCBI Taxonomy" id="763665"/>
    <lineage>
        <taxon>Eukaryota</taxon>
        <taxon>Fungi</taxon>
        <taxon>Fungi incertae sedis</taxon>
        <taxon>Zoopagomycota</taxon>
        <taxon>Kickxellomycotina</taxon>
        <taxon>Kickxellomycetes</taxon>
        <taxon>Kickxellales</taxon>
        <taxon>Kickxellaceae</taxon>
        <taxon>Coemansia</taxon>
    </lineage>
</organism>
<sequence>MTKGTDYMLQLRVADPTIGVDNPMPLSIFRRTASSMPDIHGPGDIMYLEAVKTNQVGQDCHLYNNFCTIWQIHNYNVSVNDTNPIIQYLRQWWQGTSMCALSHSPARVVAPLANDHVNNGINVHKDMNGSEERVFTSENSNTNGNNNGNDALAGVPDRNVNICNSTADNTHPLKVATSAVNVVSSDTNKTNSIMAVTPAASRAQIKYTPPPGSATSRFNSPYRRLASEMELGRHGDLIVEVLHVESPEPDNNFFGDKMQRCVVTDYTENPLFSNSCHMPVDLAIRGQRLAWCTIHQVDRINKMPELQKHQKYWLRGARCVYTGDDSVGFAVQIHPKYMRTILVINIEDGDVALGPLDARRQEVLQTPMQAALPVPLPDQNTNYGQEEKVPYHQSEPTVVTPVSHRPCQDTRATVEPFDWENATKVVPISSIHSSQQLNTRFHVRARITRIFPETAEQSIQTLCANCKRRCDDQQSIVCVGCQHPVLKLIHECNLVLELVDDSTRCLVMCPDITTASKLIGHNIQATLSDSAEARNAAVERIQTLWGWVESNADKTWVDLLVALVLVPGPGQSAGALIRCLIVADVSHPLAIGLK</sequence>
<dbReference type="AlphaFoldDB" id="A0A2G5BHL0"/>
<dbReference type="GO" id="GO:0000783">
    <property type="term" value="C:nuclear telomere cap complex"/>
    <property type="evidence" value="ECO:0007669"/>
    <property type="project" value="TreeGrafter"/>
</dbReference>
<dbReference type="InterPro" id="IPR012340">
    <property type="entry name" value="NA-bd_OB-fold"/>
</dbReference>
<dbReference type="Gene3D" id="2.40.50.140">
    <property type="entry name" value="Nucleic acid-binding proteins"/>
    <property type="match status" value="2"/>
</dbReference>
<gene>
    <name evidence="1" type="ORF">COEREDRAFT_79952</name>
</gene>
<keyword evidence="2" id="KW-1185">Reference proteome</keyword>
<dbReference type="GO" id="GO:0016233">
    <property type="term" value="P:telomere capping"/>
    <property type="evidence" value="ECO:0007669"/>
    <property type="project" value="TreeGrafter"/>
</dbReference>
<dbReference type="EMBL" id="KZ303490">
    <property type="protein sequence ID" value="PIA18514.1"/>
    <property type="molecule type" value="Genomic_DNA"/>
</dbReference>
<dbReference type="GO" id="GO:0010521">
    <property type="term" value="F:telomerase inhibitor activity"/>
    <property type="evidence" value="ECO:0007669"/>
    <property type="project" value="TreeGrafter"/>
</dbReference>
<dbReference type="PANTHER" id="PTHR14513:SF0">
    <property type="entry name" value="PROTECTION OF TELOMERES PROTEIN 1"/>
    <property type="match status" value="1"/>
</dbReference>
<dbReference type="OrthoDB" id="2186770at2759"/>
<dbReference type="PANTHER" id="PTHR14513">
    <property type="entry name" value="PROTECTION OF TELOMERES 1"/>
    <property type="match status" value="1"/>
</dbReference>
<proteinExistence type="predicted"/>
<dbReference type="GO" id="GO:0032210">
    <property type="term" value="P:regulation of telomere maintenance via telomerase"/>
    <property type="evidence" value="ECO:0007669"/>
    <property type="project" value="TreeGrafter"/>
</dbReference>
<accession>A0A2G5BHL0</accession>
<evidence type="ECO:0000313" key="2">
    <source>
        <dbReference type="Proteomes" id="UP000242474"/>
    </source>
</evidence>
<dbReference type="InterPro" id="IPR028389">
    <property type="entry name" value="POT1"/>
</dbReference>
<dbReference type="Proteomes" id="UP000242474">
    <property type="component" value="Unassembled WGS sequence"/>
</dbReference>
<reference evidence="1 2" key="1">
    <citation type="journal article" date="2015" name="Genome Biol. Evol.">
        <title>Phylogenomic analyses indicate that early fungi evolved digesting cell walls of algal ancestors of land plants.</title>
        <authorList>
            <person name="Chang Y."/>
            <person name="Wang S."/>
            <person name="Sekimoto S."/>
            <person name="Aerts A.L."/>
            <person name="Choi C."/>
            <person name="Clum A."/>
            <person name="LaButti K.M."/>
            <person name="Lindquist E.A."/>
            <person name="Yee Ngan C."/>
            <person name="Ohm R.A."/>
            <person name="Salamov A.A."/>
            <person name="Grigoriev I.V."/>
            <person name="Spatafora J.W."/>
            <person name="Berbee M.L."/>
        </authorList>
    </citation>
    <scope>NUCLEOTIDE SEQUENCE [LARGE SCALE GENOMIC DNA]</scope>
    <source>
        <strain evidence="1 2">NRRL 1564</strain>
    </source>
</reference>
<dbReference type="GO" id="GO:0098505">
    <property type="term" value="F:G-rich strand telomeric DNA binding"/>
    <property type="evidence" value="ECO:0007669"/>
    <property type="project" value="TreeGrafter"/>
</dbReference>
<name>A0A2G5BHL0_COERN</name>
<protein>
    <submittedName>
        <fullName evidence="1">Uncharacterized protein</fullName>
    </submittedName>
</protein>